<keyword evidence="1 6" id="KW-0963">Cytoplasm</keyword>
<accession>A0A150JL38</accession>
<evidence type="ECO:0000256" key="5">
    <source>
        <dbReference type="ARBA" id="ARBA00022840"/>
    </source>
</evidence>
<accession>A0A150JJD5</accession>
<evidence type="ECO:0000256" key="3">
    <source>
        <dbReference type="ARBA" id="ARBA00022741"/>
    </source>
</evidence>
<reference evidence="7 9" key="1">
    <citation type="journal article" date="2016" name="ISME J.">
        <title>Chasing the elusive Euryarchaeota class WSA2: genomes reveal a uniquely fastidious methyl-reducing methanogen.</title>
        <authorList>
            <person name="Nobu M.K."/>
            <person name="Narihiro T."/>
            <person name="Kuroda K."/>
            <person name="Mei R."/>
            <person name="Liu W.T."/>
        </authorList>
    </citation>
    <scope>NUCLEOTIDE SEQUENCE [LARGE SCALE GENOMIC DNA]</scope>
    <source>
        <strain evidence="7">ADurb1013_Bin02101</strain>
        <strain evidence="8">ADurb1213_Bin02801</strain>
    </source>
</reference>
<name>A0A150JD26_9EURY</name>
<evidence type="ECO:0000256" key="2">
    <source>
        <dbReference type="ARBA" id="ARBA00022598"/>
    </source>
</evidence>
<dbReference type="NCBIfam" id="NF004630">
    <property type="entry name" value="PRK05974.1"/>
    <property type="match status" value="1"/>
</dbReference>
<dbReference type="GO" id="GO:0006189">
    <property type="term" value="P:'de novo' IMP biosynthetic process"/>
    <property type="evidence" value="ECO:0007669"/>
    <property type="project" value="UniProtKB-UniRule"/>
</dbReference>
<dbReference type="GO" id="GO:0005524">
    <property type="term" value="F:ATP binding"/>
    <property type="evidence" value="ECO:0007669"/>
    <property type="project" value="UniProtKB-UniRule"/>
</dbReference>
<dbReference type="AlphaFoldDB" id="A0A150JD26"/>
<dbReference type="PANTHER" id="PTHR34696">
    <property type="entry name" value="PHOSPHORIBOSYLFORMYLGLYCINAMIDINE SYNTHASE SUBUNIT PURS"/>
    <property type="match status" value="1"/>
</dbReference>
<keyword evidence="4 6" id="KW-0658">Purine biosynthesis</keyword>
<dbReference type="EMBL" id="LNJE01000006">
    <property type="protein sequence ID" value="KYC57983.1"/>
    <property type="molecule type" value="Genomic_DNA"/>
</dbReference>
<comment type="subunit">
    <text evidence="6">Part of the FGAM synthase complex composed of 1 PurL, 1 PurQ and 2 PurS subunits.</text>
</comment>
<proteinExistence type="inferred from homology"/>
<dbReference type="EC" id="6.3.5.3" evidence="6"/>
<dbReference type="Pfam" id="PF02700">
    <property type="entry name" value="PurS"/>
    <property type="match status" value="1"/>
</dbReference>
<dbReference type="HAMAP" id="MF_01926">
    <property type="entry name" value="PurS"/>
    <property type="match status" value="1"/>
</dbReference>
<evidence type="ECO:0000313" key="7">
    <source>
        <dbReference type="EMBL" id="KYC55065.1"/>
    </source>
</evidence>
<dbReference type="GO" id="GO:0005737">
    <property type="term" value="C:cytoplasm"/>
    <property type="evidence" value="ECO:0007669"/>
    <property type="project" value="UniProtKB-SubCell"/>
</dbReference>
<dbReference type="InterPro" id="IPR036604">
    <property type="entry name" value="PurS-like_sf"/>
</dbReference>
<dbReference type="UniPathway" id="UPA00074">
    <property type="reaction ID" value="UER00128"/>
</dbReference>
<dbReference type="Gene3D" id="3.30.1280.10">
    <property type="entry name" value="Phosphoribosylformylglycinamidine synthase subunit PurS"/>
    <property type="match status" value="1"/>
</dbReference>
<organism evidence="7 9">
    <name type="scientific">Candidatus Methanofastidiosum methylothiophilum</name>
    <dbReference type="NCBI Taxonomy" id="1705564"/>
    <lineage>
        <taxon>Archaea</taxon>
        <taxon>Methanobacteriati</taxon>
        <taxon>Methanobacteriota</taxon>
        <taxon>Stenosarchaea group</taxon>
        <taxon>Candidatus Methanofastidiosia</taxon>
        <taxon>Candidatus Methanofastidiosales</taxon>
        <taxon>Candidatus Methanofastidiosaceae</taxon>
        <taxon>Candidatus Methanofastidiosum</taxon>
    </lineage>
</organism>
<keyword evidence="3 6" id="KW-0547">Nucleotide-binding</keyword>
<comment type="subcellular location">
    <subcellularLocation>
        <location evidence="6">Cytoplasm</location>
    </subcellularLocation>
</comment>
<keyword evidence="2 6" id="KW-0436">Ligase</keyword>
<gene>
    <name evidence="6" type="primary">purS</name>
    <name evidence="7" type="ORF">AN188_00505</name>
    <name evidence="8" type="ORF">APG09_00689</name>
</gene>
<accession>A0A150JD26</accession>
<keyword evidence="5 6" id="KW-0067">ATP-binding</keyword>
<dbReference type="EMBL" id="LNJB01000004">
    <property type="protein sequence ID" value="KYC55065.1"/>
    <property type="molecule type" value="Genomic_DNA"/>
</dbReference>
<evidence type="ECO:0000256" key="4">
    <source>
        <dbReference type="ARBA" id="ARBA00022755"/>
    </source>
</evidence>
<evidence type="ECO:0000256" key="1">
    <source>
        <dbReference type="ARBA" id="ARBA00022490"/>
    </source>
</evidence>
<comment type="pathway">
    <text evidence="6">Purine metabolism; IMP biosynthesis via de novo pathway; 5-amino-1-(5-phospho-D-ribosyl)imidazole from N(2)-formyl-N(1)-(5-phospho-D-ribosyl)glycinamide: step 1/2.</text>
</comment>
<dbReference type="NCBIfam" id="TIGR00302">
    <property type="entry name" value="phosphoribosylformylglycinamidine synthase subunit PurS"/>
    <property type="match status" value="1"/>
</dbReference>
<dbReference type="SUPFAM" id="SSF82697">
    <property type="entry name" value="PurS-like"/>
    <property type="match status" value="1"/>
</dbReference>
<dbReference type="GO" id="GO:0004642">
    <property type="term" value="F:phosphoribosylformylglycinamidine synthase activity"/>
    <property type="evidence" value="ECO:0007669"/>
    <property type="project" value="UniProtKB-UniRule"/>
</dbReference>
<evidence type="ECO:0000256" key="6">
    <source>
        <dbReference type="HAMAP-Rule" id="MF_01926"/>
    </source>
</evidence>
<comment type="catalytic activity">
    <reaction evidence="6">
        <text>N(2)-formyl-N(1)-(5-phospho-beta-D-ribosyl)glycinamide + L-glutamine + ATP + H2O = 2-formamido-N(1)-(5-O-phospho-beta-D-ribosyl)acetamidine + L-glutamate + ADP + phosphate + H(+)</text>
        <dbReference type="Rhea" id="RHEA:17129"/>
        <dbReference type="ChEBI" id="CHEBI:15377"/>
        <dbReference type="ChEBI" id="CHEBI:15378"/>
        <dbReference type="ChEBI" id="CHEBI:29985"/>
        <dbReference type="ChEBI" id="CHEBI:30616"/>
        <dbReference type="ChEBI" id="CHEBI:43474"/>
        <dbReference type="ChEBI" id="CHEBI:58359"/>
        <dbReference type="ChEBI" id="CHEBI:147286"/>
        <dbReference type="ChEBI" id="CHEBI:147287"/>
        <dbReference type="ChEBI" id="CHEBI:456216"/>
        <dbReference type="EC" id="6.3.5.3"/>
    </reaction>
</comment>
<sequence>MIYLKVEIKVGLKEGIPDPEGVNIKKSLKLLGFENVENVEVKKSYVMEISGKDEKKIREDIDMMCKKLLINPVIHDYKVDMIK</sequence>
<evidence type="ECO:0000313" key="8">
    <source>
        <dbReference type="EMBL" id="KYC57983.1"/>
    </source>
</evidence>
<protein>
    <recommendedName>
        <fullName evidence="6">Phosphoribosylformylglycinamidine synthase subunit PurS</fullName>
        <shortName evidence="6">FGAM synthase</shortName>
        <ecNumber evidence="6">6.3.5.3</ecNumber>
    </recommendedName>
    <alternativeName>
        <fullName evidence="6">Formylglycinamide ribonucleotide amidotransferase subunit III</fullName>
        <shortName evidence="6">FGAR amidotransferase III</shortName>
        <shortName evidence="6">FGAR-AT III</shortName>
    </alternativeName>
    <alternativeName>
        <fullName evidence="6">Phosphoribosylformylglycinamidine synthase subunit III</fullName>
    </alternativeName>
</protein>
<dbReference type="Proteomes" id="UP000092420">
    <property type="component" value="Unassembled WGS sequence"/>
</dbReference>
<dbReference type="PANTHER" id="PTHR34696:SF1">
    <property type="entry name" value="PHOSPHORIBOSYLFORMYLGLYCINAMIDINE SYNTHASE SUBUNIT PURS"/>
    <property type="match status" value="1"/>
</dbReference>
<comment type="function">
    <text evidence="6">Part of the phosphoribosylformylglycinamidine synthase complex involved in the purines biosynthetic pathway. Catalyzes the ATP-dependent conversion of formylglycinamide ribonucleotide (FGAR) and glutamine to yield formylglycinamidine ribonucleotide (FGAM) and glutamate. The FGAM synthase complex is composed of three subunits. PurQ produces an ammonia molecule by converting glutamine to glutamate. PurL transfers the ammonia molecule to FGAR to form FGAM in an ATP-dependent manner. PurS interacts with PurQ and PurL and is thought to assist in the transfer of the ammonia molecule from PurQ to PurL.</text>
</comment>
<comment type="similarity">
    <text evidence="6">Belongs to the PurS family.</text>
</comment>
<dbReference type="InterPro" id="IPR003850">
    <property type="entry name" value="PurS"/>
</dbReference>
<comment type="caution">
    <text evidence="7">The sequence shown here is derived from an EMBL/GenBank/DDBJ whole genome shotgun (WGS) entry which is preliminary data.</text>
</comment>
<evidence type="ECO:0000313" key="9">
    <source>
        <dbReference type="Proteomes" id="UP000092420"/>
    </source>
</evidence>